<keyword evidence="1" id="KW-0812">Transmembrane</keyword>
<protein>
    <recommendedName>
        <fullName evidence="4">G protein-coupled receptor</fullName>
    </recommendedName>
</protein>
<feature type="transmembrane region" description="Helical" evidence="1">
    <location>
        <begin position="218"/>
        <end position="237"/>
    </location>
</feature>
<dbReference type="Pfam" id="PF10318">
    <property type="entry name" value="7TM_GPCR_Srh"/>
    <property type="match status" value="2"/>
</dbReference>
<feature type="transmembrane region" description="Helical" evidence="1">
    <location>
        <begin position="666"/>
        <end position="689"/>
    </location>
</feature>
<keyword evidence="1" id="KW-0472">Membrane</keyword>
<evidence type="ECO:0000313" key="3">
    <source>
        <dbReference type="Proteomes" id="UP000005239"/>
    </source>
</evidence>
<keyword evidence="3" id="KW-1185">Reference proteome</keyword>
<feature type="transmembrane region" description="Helical" evidence="1">
    <location>
        <begin position="270"/>
        <end position="292"/>
    </location>
</feature>
<reference evidence="2" key="2">
    <citation type="submission" date="2022-06" db="UniProtKB">
        <authorList>
            <consortium name="EnsemblMetazoa"/>
        </authorList>
    </citation>
    <scope>IDENTIFICATION</scope>
    <source>
        <strain evidence="2">PS312</strain>
    </source>
</reference>
<dbReference type="InterPro" id="IPR019429">
    <property type="entry name" value="7TM_GPCR_serpentine_rcpt_Sri"/>
</dbReference>
<feature type="transmembrane region" description="Helical" evidence="1">
    <location>
        <begin position="304"/>
        <end position="323"/>
    </location>
</feature>
<keyword evidence="1" id="KW-1133">Transmembrane helix</keyword>
<reference evidence="3" key="1">
    <citation type="journal article" date="2008" name="Nat. Genet.">
        <title>The Pristionchus pacificus genome provides a unique perspective on nematode lifestyle and parasitism.</title>
        <authorList>
            <person name="Dieterich C."/>
            <person name="Clifton S.W."/>
            <person name="Schuster L.N."/>
            <person name="Chinwalla A."/>
            <person name="Delehaunty K."/>
            <person name="Dinkelacker I."/>
            <person name="Fulton L."/>
            <person name="Fulton R."/>
            <person name="Godfrey J."/>
            <person name="Minx P."/>
            <person name="Mitreva M."/>
            <person name="Roeseler W."/>
            <person name="Tian H."/>
            <person name="Witte H."/>
            <person name="Yang S.P."/>
            <person name="Wilson R.K."/>
            <person name="Sommer R.J."/>
        </authorList>
    </citation>
    <scope>NUCLEOTIDE SEQUENCE [LARGE SCALE GENOMIC DNA]</scope>
    <source>
        <strain evidence="3">PS312</strain>
    </source>
</reference>
<feature type="transmembrane region" description="Helical" evidence="1">
    <location>
        <begin position="348"/>
        <end position="370"/>
    </location>
</feature>
<feature type="transmembrane region" description="Helical" evidence="1">
    <location>
        <begin position="136"/>
        <end position="159"/>
    </location>
</feature>
<proteinExistence type="predicted"/>
<feature type="transmembrane region" description="Helical" evidence="1">
    <location>
        <begin position="488"/>
        <end position="516"/>
    </location>
</feature>
<feature type="transmembrane region" description="Helical" evidence="1">
    <location>
        <begin position="180"/>
        <end position="206"/>
    </location>
</feature>
<dbReference type="PANTHER" id="PTHR22941:SF26">
    <property type="entry name" value="SERPENTINE RECEPTOR, CLASS H"/>
    <property type="match status" value="1"/>
</dbReference>
<feature type="transmembrane region" description="Helical" evidence="1">
    <location>
        <begin position="791"/>
        <end position="818"/>
    </location>
</feature>
<evidence type="ECO:0000256" key="1">
    <source>
        <dbReference type="SAM" id="Phobius"/>
    </source>
</evidence>
<feature type="transmembrane region" description="Helical" evidence="1">
    <location>
        <begin position="20"/>
        <end position="39"/>
    </location>
</feature>
<dbReference type="PANTHER" id="PTHR22941">
    <property type="entry name" value="SERPENTINE RECEPTOR"/>
    <property type="match status" value="1"/>
</dbReference>
<feature type="transmembrane region" description="Helical" evidence="1">
    <location>
        <begin position="608"/>
        <end position="628"/>
    </location>
</feature>
<dbReference type="InterPro" id="IPR019422">
    <property type="entry name" value="7TM_GPCR_serpentine_rcpt_Srh"/>
</dbReference>
<feature type="transmembrane region" description="Helical" evidence="1">
    <location>
        <begin position="391"/>
        <end position="410"/>
    </location>
</feature>
<feature type="transmembrane region" description="Helical" evidence="1">
    <location>
        <begin position="51"/>
        <end position="69"/>
    </location>
</feature>
<feature type="transmembrane region" description="Helical" evidence="1">
    <location>
        <begin position="753"/>
        <end position="771"/>
    </location>
</feature>
<dbReference type="Proteomes" id="UP000005239">
    <property type="component" value="Unassembled WGS sequence"/>
</dbReference>
<name>A0A8R1UFV8_PRIPA</name>
<feature type="transmembrane region" description="Helical" evidence="1">
    <location>
        <begin position="838"/>
        <end position="856"/>
    </location>
</feature>
<feature type="transmembrane region" description="Helical" evidence="1">
    <location>
        <begin position="710"/>
        <end position="730"/>
    </location>
</feature>
<dbReference type="InterPro" id="IPR053220">
    <property type="entry name" value="Nematode_rcpt-like_serp_H"/>
</dbReference>
<accession>A0A8R1UFV8</accession>
<gene>
    <name evidence="2" type="primary">WBGene00111748</name>
</gene>
<evidence type="ECO:0000313" key="2">
    <source>
        <dbReference type="EnsemblMetazoa" id="PPA22194.1"/>
    </source>
</evidence>
<feature type="transmembrane region" description="Helical" evidence="1">
    <location>
        <begin position="448"/>
        <end position="468"/>
    </location>
</feature>
<dbReference type="EnsemblMetazoa" id="PPA22194.1">
    <property type="protein sequence ID" value="PPA22194.1"/>
    <property type="gene ID" value="WBGene00111748"/>
</dbReference>
<dbReference type="AlphaFoldDB" id="A0A8R1UFV8"/>
<organism evidence="2 3">
    <name type="scientific">Pristionchus pacificus</name>
    <name type="common">Parasitic nematode worm</name>
    <dbReference type="NCBI Taxonomy" id="54126"/>
    <lineage>
        <taxon>Eukaryota</taxon>
        <taxon>Metazoa</taxon>
        <taxon>Ecdysozoa</taxon>
        <taxon>Nematoda</taxon>
        <taxon>Chromadorea</taxon>
        <taxon>Rhabditida</taxon>
        <taxon>Rhabditina</taxon>
        <taxon>Diplogasteromorpha</taxon>
        <taxon>Diplogasteroidea</taxon>
        <taxon>Neodiplogasteridae</taxon>
        <taxon>Pristionchus</taxon>
    </lineage>
</organism>
<evidence type="ECO:0008006" key="4">
    <source>
        <dbReference type="Google" id="ProtNLM"/>
    </source>
</evidence>
<dbReference type="SUPFAM" id="SSF81321">
    <property type="entry name" value="Family A G protein-coupled receptor-like"/>
    <property type="match status" value="1"/>
</dbReference>
<sequence length="883" mass="100680">MECFRPPDPSVRHMLRVAKITLTFMSIIMAIITIVIIHLSPTISRDYARVLYMIIVLAAFFDVYSQFIFDPQYIMPYLCVYRDAPLFDIPLSPAWGFIAWDSHDGWIVKLLSSDWEPSIPTRMECMFQYAEIRNTWGAFLFLLSILIATSISLHTFHLIGQTRHLSTTTKSFHKMLMFSLISVAAVPILFIVAPFSAAMFYYLFLIKVLETKLPIMDIANVLIAFHSVIHSLVLIITTPVFRKLFLKILCARSTCSASVLPSSARYETLQVMRLCLTIASIIMTIIVLLIIRLTPSISGVYSKLLYLLIVTVELFDIYSQLIFDPQYIMPYLCVYRDSPMLNIPMSPAWGFIFWITMFALNVPIYSACFIHRHQLIIPPDSILKMSKHAQIATVFVIALPCLSYGYAYYISWDIGNEWIKKLLSDDWDKSVPEHMDCMFQYAELRNCWGASLFLASIIIASSISLHTFALIRKAQTLSPKTKSFHRMLLLALIAAAAVPMTFLVAPFASAMAYYLFFEKIFNYSDILLEGTLLSSCTAIFTNILALYFLQGTAQHKQTWANNCLKLFKRNNFSMPRARHFSVRNISENQEMAACFPAPDPNVHRTLQVMRLCLTIASIIMAIIVLLIIRCTPSISGVYSRLLYMLILTVELFDIYSQLIFDPEYIMPYLCIIWITMFAMNVPIYSTCFIHRHQIIIPPDSMLKMTKQSQSAIVFAIALPCVSYGYSYYLLSDDWDQTIPARIECMFNMPSCETLLFVAAIAIATSISLHTFSLIKKARTLSARTKSFHRMLLLALIAAAAVPMAFLVLPFALAMAYYLFLESFFNYSVPVMDIANVLIAFHLLVHSLVLVLTTPIFRKRFLSIFCWKAPCTIQVTPLSPISVH</sequence>
<dbReference type="Pfam" id="PF10327">
    <property type="entry name" value="7TM_GPCR_Sri"/>
    <property type="match status" value="1"/>
</dbReference>